<evidence type="ECO:0000313" key="7">
    <source>
        <dbReference type="EMBL" id="KAG2175470.1"/>
    </source>
</evidence>
<keyword evidence="8" id="KW-1185">Reference proteome</keyword>
<protein>
    <recommendedName>
        <fullName evidence="5">Ribosome biogenesis regulatory protein</fullName>
    </recommendedName>
</protein>
<evidence type="ECO:0000256" key="3">
    <source>
        <dbReference type="ARBA" id="ARBA00022517"/>
    </source>
</evidence>
<dbReference type="Pfam" id="PF04939">
    <property type="entry name" value="RRS1"/>
    <property type="match status" value="1"/>
</dbReference>
<feature type="region of interest" description="Disordered" evidence="6">
    <location>
        <begin position="168"/>
        <end position="205"/>
    </location>
</feature>
<proteinExistence type="inferred from homology"/>
<dbReference type="Proteomes" id="UP000654370">
    <property type="component" value="Unassembled WGS sequence"/>
</dbReference>
<accession>A0A8H7PKP0</accession>
<evidence type="ECO:0000256" key="5">
    <source>
        <dbReference type="RuleBase" id="RU364132"/>
    </source>
</evidence>
<evidence type="ECO:0000256" key="2">
    <source>
        <dbReference type="ARBA" id="ARBA00010077"/>
    </source>
</evidence>
<dbReference type="GO" id="GO:0005634">
    <property type="term" value="C:nucleus"/>
    <property type="evidence" value="ECO:0007669"/>
    <property type="project" value="UniProtKB-SubCell"/>
</dbReference>
<dbReference type="AlphaFoldDB" id="A0A8H7PKP0"/>
<comment type="subcellular location">
    <subcellularLocation>
        <location evidence="1 5">Nucleus</location>
    </subcellularLocation>
</comment>
<evidence type="ECO:0000256" key="6">
    <source>
        <dbReference type="SAM" id="MobiDB-lite"/>
    </source>
</evidence>
<name>A0A8H7PKP0_MORIS</name>
<comment type="similarity">
    <text evidence="2 5">Belongs to the RRS1 family.</text>
</comment>
<gene>
    <name evidence="7" type="ORF">INT43_001117</name>
</gene>
<reference evidence="7" key="1">
    <citation type="submission" date="2020-12" db="EMBL/GenBank/DDBJ databases">
        <title>Metabolic potential, ecology and presence of endohyphal bacteria is reflected in genomic diversity of Mucoromycotina.</title>
        <authorList>
            <person name="Muszewska A."/>
            <person name="Okrasinska A."/>
            <person name="Steczkiewicz K."/>
            <person name="Drgas O."/>
            <person name="Orlowska M."/>
            <person name="Perlinska-Lenart U."/>
            <person name="Aleksandrzak-Piekarczyk T."/>
            <person name="Szatraj K."/>
            <person name="Zielenkiewicz U."/>
            <person name="Pilsyk S."/>
            <person name="Malc E."/>
            <person name="Mieczkowski P."/>
            <person name="Kruszewska J.S."/>
            <person name="Biernat P."/>
            <person name="Pawlowska J."/>
        </authorList>
    </citation>
    <scope>NUCLEOTIDE SEQUENCE</scope>
    <source>
        <strain evidence="7">WA0000067209</strain>
    </source>
</reference>
<keyword evidence="4 5" id="KW-0539">Nucleus</keyword>
<dbReference type="InterPro" id="IPR007023">
    <property type="entry name" value="Ribosom_reg"/>
</dbReference>
<evidence type="ECO:0000313" key="8">
    <source>
        <dbReference type="Proteomes" id="UP000654370"/>
    </source>
</evidence>
<sequence>MDVSSALEAHQNKFKSIEVEKLVPVEFDLNLLAAFDTNAIDEKKLSSKKENYLKELNRDNAQLLFNQIFKLPVESTDAGLLAKLPESSHILPREKALPKAKPMTRWEKFAQIKGIQKKKKERMVIDEATGEYSPRWGYGGGKKDKTKDWLLEVPSNVDPMEDQYAKLREEKKERVDKNKKRQKRNEEEASATSKGQDPRQVKKKQLQDAIAVTKRSTASLGRFDKHIEGEPKMKGMKRQFAPNITDSKVEKQASMDILNKVVGKNGEVLNVQKAVRQSKRARK</sequence>
<comment type="caution">
    <text evidence="7">The sequence shown here is derived from an EMBL/GenBank/DDBJ whole genome shotgun (WGS) entry which is preliminary data.</text>
</comment>
<evidence type="ECO:0000256" key="1">
    <source>
        <dbReference type="ARBA" id="ARBA00004123"/>
    </source>
</evidence>
<keyword evidence="3 5" id="KW-0690">Ribosome biogenesis</keyword>
<dbReference type="OrthoDB" id="28455at2759"/>
<dbReference type="EMBL" id="JAEPQZ010000011">
    <property type="protein sequence ID" value="KAG2175470.1"/>
    <property type="molecule type" value="Genomic_DNA"/>
</dbReference>
<organism evidence="7 8">
    <name type="scientific">Mortierella isabellina</name>
    <name type="common">Filamentous fungus</name>
    <name type="synonym">Umbelopsis isabellina</name>
    <dbReference type="NCBI Taxonomy" id="91625"/>
    <lineage>
        <taxon>Eukaryota</taxon>
        <taxon>Fungi</taxon>
        <taxon>Fungi incertae sedis</taxon>
        <taxon>Mucoromycota</taxon>
        <taxon>Mucoromycotina</taxon>
        <taxon>Umbelopsidomycetes</taxon>
        <taxon>Umbelopsidales</taxon>
        <taxon>Umbelopsidaceae</taxon>
        <taxon>Umbelopsis</taxon>
    </lineage>
</organism>
<dbReference type="GO" id="GO:0042254">
    <property type="term" value="P:ribosome biogenesis"/>
    <property type="evidence" value="ECO:0007669"/>
    <property type="project" value="UniProtKB-KW"/>
</dbReference>
<comment type="function">
    <text evidence="5">Involved in ribosomal large subunit assembly.</text>
</comment>
<evidence type="ECO:0000256" key="4">
    <source>
        <dbReference type="ARBA" id="ARBA00023242"/>
    </source>
</evidence>